<gene>
    <name evidence="2" type="ORF">PXEA_LOCUS4060</name>
</gene>
<dbReference type="EMBL" id="CAAALY010009510">
    <property type="protein sequence ID" value="VEL10620.1"/>
    <property type="molecule type" value="Genomic_DNA"/>
</dbReference>
<dbReference type="InterPro" id="IPR026983">
    <property type="entry name" value="DHC"/>
</dbReference>
<sequence>MLQLNEWSLKGLPLDELSIQNAIIATSALRYSLIIDPQGQGKNGQDEAVAASFRSADPFFPSNLSVILLGLEGIQKLSDERTRSVSHSPLKQVYGTANAQEGREFSCTFEQTGFAKKERNRK</sequence>
<dbReference type="GO" id="GO:0051959">
    <property type="term" value="F:dynein light intermediate chain binding"/>
    <property type="evidence" value="ECO:0007669"/>
    <property type="project" value="InterPro"/>
</dbReference>
<keyword evidence="3" id="KW-1185">Reference proteome</keyword>
<dbReference type="InterPro" id="IPR027417">
    <property type="entry name" value="P-loop_NTPase"/>
</dbReference>
<dbReference type="Pfam" id="PF12781">
    <property type="entry name" value="AAA_9"/>
    <property type="match status" value="1"/>
</dbReference>
<name>A0A448WFM8_9PLAT</name>
<feature type="domain" description="Dynein heavy chain ATP-binding dynein motor region" evidence="1">
    <location>
        <begin position="6"/>
        <end position="43"/>
    </location>
</feature>
<dbReference type="InterPro" id="IPR035706">
    <property type="entry name" value="AAA_9"/>
</dbReference>
<dbReference type="OrthoDB" id="6264521at2759"/>
<evidence type="ECO:0000313" key="3">
    <source>
        <dbReference type="Proteomes" id="UP000784294"/>
    </source>
</evidence>
<dbReference type="AlphaFoldDB" id="A0A448WFM8"/>
<proteinExistence type="predicted"/>
<dbReference type="Gene3D" id="3.40.50.300">
    <property type="entry name" value="P-loop containing nucleotide triphosphate hydrolases"/>
    <property type="match status" value="1"/>
</dbReference>
<dbReference type="PANTHER" id="PTHR22878:SF63">
    <property type="entry name" value="DYNEIN AXONEMAL HEAVY CHAIN 10"/>
    <property type="match status" value="1"/>
</dbReference>
<evidence type="ECO:0000259" key="1">
    <source>
        <dbReference type="Pfam" id="PF12781"/>
    </source>
</evidence>
<accession>A0A448WFM8</accession>
<evidence type="ECO:0000313" key="2">
    <source>
        <dbReference type="EMBL" id="VEL10620.1"/>
    </source>
</evidence>
<reference evidence="2" key="1">
    <citation type="submission" date="2018-11" db="EMBL/GenBank/DDBJ databases">
        <authorList>
            <consortium name="Pathogen Informatics"/>
        </authorList>
    </citation>
    <scope>NUCLEOTIDE SEQUENCE</scope>
</reference>
<protein>
    <recommendedName>
        <fullName evidence="1">Dynein heavy chain ATP-binding dynein motor region domain-containing protein</fullName>
    </recommendedName>
</protein>
<dbReference type="Proteomes" id="UP000784294">
    <property type="component" value="Unassembled WGS sequence"/>
</dbReference>
<dbReference type="GO" id="GO:0045505">
    <property type="term" value="F:dynein intermediate chain binding"/>
    <property type="evidence" value="ECO:0007669"/>
    <property type="project" value="InterPro"/>
</dbReference>
<comment type="caution">
    <text evidence="2">The sequence shown here is derived from an EMBL/GenBank/DDBJ whole genome shotgun (WGS) entry which is preliminary data.</text>
</comment>
<dbReference type="GO" id="GO:0007018">
    <property type="term" value="P:microtubule-based movement"/>
    <property type="evidence" value="ECO:0007669"/>
    <property type="project" value="InterPro"/>
</dbReference>
<dbReference type="PANTHER" id="PTHR22878">
    <property type="entry name" value="DYNEIN HEAVY CHAIN 6, AXONEMAL-LIKE-RELATED"/>
    <property type="match status" value="1"/>
</dbReference>
<dbReference type="GO" id="GO:0030286">
    <property type="term" value="C:dynein complex"/>
    <property type="evidence" value="ECO:0007669"/>
    <property type="project" value="InterPro"/>
</dbReference>
<organism evidence="2 3">
    <name type="scientific">Protopolystoma xenopodis</name>
    <dbReference type="NCBI Taxonomy" id="117903"/>
    <lineage>
        <taxon>Eukaryota</taxon>
        <taxon>Metazoa</taxon>
        <taxon>Spiralia</taxon>
        <taxon>Lophotrochozoa</taxon>
        <taxon>Platyhelminthes</taxon>
        <taxon>Monogenea</taxon>
        <taxon>Polyopisthocotylea</taxon>
        <taxon>Polystomatidea</taxon>
        <taxon>Polystomatidae</taxon>
        <taxon>Protopolystoma</taxon>
    </lineage>
</organism>